<sequence length="239" mass="26476">MYSYLRGERDREREKDENRIGKLPSVQSTGIRTTISSSSAGHAVTCSGWTLVYFATIVSLGRRKAIFIDSLLAFAWRESGKPFWKEPPLVHSTEIRTSIPPVIGSLVYCESSALEHAATEAGISGINVPLFAHRFLLPARHSLFYLVRYTHEYALVEIRCKTGLMVAWSKAPLSQYTGLPKTGLGVLRIQHQPASVAEWSKASLLVLDWPADDEEIGTRIPIGSTEGVIVREVKPNIQG</sequence>
<protein>
    <submittedName>
        <fullName evidence="2">Uncharacterized protein</fullName>
    </submittedName>
</protein>
<gene>
    <name evidence="2" type="ORF">TBIB3V08_LOCUS10326</name>
</gene>
<name>A0A7R9F745_9NEOP</name>
<reference evidence="2" key="1">
    <citation type="submission" date="2020-11" db="EMBL/GenBank/DDBJ databases">
        <authorList>
            <person name="Tran Van P."/>
        </authorList>
    </citation>
    <scope>NUCLEOTIDE SEQUENCE</scope>
</reference>
<dbReference type="EMBL" id="OD569504">
    <property type="protein sequence ID" value="CAD7448033.1"/>
    <property type="molecule type" value="Genomic_DNA"/>
</dbReference>
<evidence type="ECO:0000256" key="1">
    <source>
        <dbReference type="SAM" id="MobiDB-lite"/>
    </source>
</evidence>
<organism evidence="2">
    <name type="scientific">Timema bartmani</name>
    <dbReference type="NCBI Taxonomy" id="61472"/>
    <lineage>
        <taxon>Eukaryota</taxon>
        <taxon>Metazoa</taxon>
        <taxon>Ecdysozoa</taxon>
        <taxon>Arthropoda</taxon>
        <taxon>Hexapoda</taxon>
        <taxon>Insecta</taxon>
        <taxon>Pterygota</taxon>
        <taxon>Neoptera</taxon>
        <taxon>Polyneoptera</taxon>
        <taxon>Phasmatodea</taxon>
        <taxon>Timematodea</taxon>
        <taxon>Timematoidea</taxon>
        <taxon>Timematidae</taxon>
        <taxon>Timema</taxon>
    </lineage>
</organism>
<accession>A0A7R9F745</accession>
<dbReference type="AlphaFoldDB" id="A0A7R9F745"/>
<evidence type="ECO:0000313" key="2">
    <source>
        <dbReference type="EMBL" id="CAD7448033.1"/>
    </source>
</evidence>
<proteinExistence type="predicted"/>
<feature type="region of interest" description="Disordered" evidence="1">
    <location>
        <begin position="1"/>
        <end position="23"/>
    </location>
</feature>
<feature type="compositionally biased region" description="Basic and acidic residues" evidence="1">
    <location>
        <begin position="1"/>
        <end position="20"/>
    </location>
</feature>